<feature type="compositionally biased region" description="Polar residues" evidence="1">
    <location>
        <begin position="262"/>
        <end position="293"/>
    </location>
</feature>
<sequence>MESAGSFPDGDWESSFSSIFSLVDGGQDQDHEDLEFIPHFLGQCSFIPSNNNDVDTNNINVEGALFGYQNTSQTDHDHDHESFLFQTLDSLNSTLQFLSQDQSSCYTTTDTTITSSSTHQGHGSNDNYNSMLINNSYNYTDSYHHNNIINQQVSIDRNNNNVLSMTTFLMDDDDKKQIIHDYDDCGDKNYKINQQETSTAVISGKELLPAKRKYDVVPDDKIKLNKKKTRASRNNVQKGKKNLESKKRDSTTTNGKVEKTRNMNIINGVDSSTSYSSEEDNNVTNQENITNGDEISHVKSLSGAVNLNGKTRATRGSATDPQSLYARVRTNQ</sequence>
<organism evidence="2 3">
    <name type="scientific">Cannabis sativa</name>
    <name type="common">Hemp</name>
    <name type="synonym">Marijuana</name>
    <dbReference type="NCBI Taxonomy" id="3483"/>
    <lineage>
        <taxon>Eukaryota</taxon>
        <taxon>Viridiplantae</taxon>
        <taxon>Streptophyta</taxon>
        <taxon>Embryophyta</taxon>
        <taxon>Tracheophyta</taxon>
        <taxon>Spermatophyta</taxon>
        <taxon>Magnoliopsida</taxon>
        <taxon>eudicotyledons</taxon>
        <taxon>Gunneridae</taxon>
        <taxon>Pentapetalae</taxon>
        <taxon>rosids</taxon>
        <taxon>fabids</taxon>
        <taxon>Rosales</taxon>
        <taxon>Cannabaceae</taxon>
        <taxon>Cannabis</taxon>
    </lineage>
</organism>
<feature type="compositionally biased region" description="Polar residues" evidence="1">
    <location>
        <begin position="307"/>
        <end position="322"/>
    </location>
</feature>
<feature type="compositionally biased region" description="Basic and acidic residues" evidence="1">
    <location>
        <begin position="241"/>
        <end position="261"/>
    </location>
</feature>
<name>A0A7J6ESB0_CANSA</name>
<feature type="region of interest" description="Disordered" evidence="1">
    <location>
        <begin position="226"/>
        <end position="295"/>
    </location>
</feature>
<dbReference type="AlphaFoldDB" id="A0A7J6ESB0"/>
<evidence type="ECO:0000313" key="2">
    <source>
        <dbReference type="EMBL" id="KAF4361324.1"/>
    </source>
</evidence>
<comment type="caution">
    <text evidence="2">The sequence shown here is derived from an EMBL/GenBank/DDBJ whole genome shotgun (WGS) entry which is preliminary data.</text>
</comment>
<feature type="region of interest" description="Disordered" evidence="1">
    <location>
        <begin position="307"/>
        <end position="332"/>
    </location>
</feature>
<evidence type="ECO:0000313" key="3">
    <source>
        <dbReference type="Proteomes" id="UP000583929"/>
    </source>
</evidence>
<dbReference type="EMBL" id="JAATIQ010000332">
    <property type="protein sequence ID" value="KAF4361324.1"/>
    <property type="molecule type" value="Genomic_DNA"/>
</dbReference>
<accession>A0A7J6ESB0</accession>
<keyword evidence="3" id="KW-1185">Reference proteome</keyword>
<reference evidence="2 3" key="1">
    <citation type="journal article" date="2020" name="bioRxiv">
        <title>Sequence and annotation of 42 cannabis genomes reveals extensive copy number variation in cannabinoid synthesis and pathogen resistance genes.</title>
        <authorList>
            <person name="Mckernan K.J."/>
            <person name="Helbert Y."/>
            <person name="Kane L.T."/>
            <person name="Ebling H."/>
            <person name="Zhang L."/>
            <person name="Liu B."/>
            <person name="Eaton Z."/>
            <person name="Mclaughlin S."/>
            <person name="Kingan S."/>
            <person name="Baybayan P."/>
            <person name="Concepcion G."/>
            <person name="Jordan M."/>
            <person name="Riva A."/>
            <person name="Barbazuk W."/>
            <person name="Harkins T."/>
        </authorList>
    </citation>
    <scope>NUCLEOTIDE SEQUENCE [LARGE SCALE GENOMIC DNA]</scope>
    <source>
        <strain evidence="3">cv. Jamaican Lion 4</strain>
        <tissue evidence="2">Leaf</tissue>
    </source>
</reference>
<protein>
    <submittedName>
        <fullName evidence="2">Uncharacterized protein</fullName>
    </submittedName>
</protein>
<gene>
    <name evidence="2" type="ORF">G4B88_015916</name>
</gene>
<dbReference type="Proteomes" id="UP000583929">
    <property type="component" value="Unassembled WGS sequence"/>
</dbReference>
<evidence type="ECO:0000256" key="1">
    <source>
        <dbReference type="SAM" id="MobiDB-lite"/>
    </source>
</evidence>
<proteinExistence type="predicted"/>